<dbReference type="Pfam" id="PF10000">
    <property type="entry name" value="ACT_3"/>
    <property type="match status" value="1"/>
</dbReference>
<dbReference type="PANTHER" id="PTHR39199:SF1">
    <property type="entry name" value="BLR5128 PROTEIN"/>
    <property type="match status" value="1"/>
</dbReference>
<evidence type="ECO:0000313" key="3">
    <source>
        <dbReference type="EMBL" id="QKF49609.1"/>
    </source>
</evidence>
<dbReference type="Pfam" id="PF13840">
    <property type="entry name" value="ACT_7"/>
    <property type="match status" value="1"/>
</dbReference>
<dbReference type="Proteomes" id="UP000501989">
    <property type="component" value="Chromosome"/>
</dbReference>
<reference evidence="4" key="1">
    <citation type="submission" date="2019-12" db="EMBL/GenBank/DDBJ databases">
        <title>Endophytic bacteria associated with Panax ginseng seedlings.</title>
        <authorList>
            <person name="Park J.M."/>
            <person name="Shin R."/>
            <person name="Jo S.H."/>
        </authorList>
    </citation>
    <scope>NUCLEOTIDE SEQUENCE [LARGE SCALE GENOMIC DNA]</scope>
    <source>
        <strain evidence="4">PgKB30</strain>
    </source>
</reference>
<feature type="domain" description="CASTOR ACT" evidence="2">
    <location>
        <begin position="71"/>
        <end position="126"/>
    </location>
</feature>
<accession>A0A6M8M3S4</accession>
<dbReference type="InterPro" id="IPR018717">
    <property type="entry name" value="DUF2241"/>
</dbReference>
<dbReference type="SUPFAM" id="SSF55021">
    <property type="entry name" value="ACT-like"/>
    <property type="match status" value="2"/>
</dbReference>
<dbReference type="RefSeq" id="WP_172609544.1">
    <property type="nucleotide sequence ID" value="NZ_CP053746.1"/>
</dbReference>
<dbReference type="PANTHER" id="PTHR39199">
    <property type="entry name" value="BLR5128 PROTEIN"/>
    <property type="match status" value="1"/>
</dbReference>
<keyword evidence="4" id="KW-1185">Reference proteome</keyword>
<dbReference type="InterPro" id="IPR045865">
    <property type="entry name" value="ACT-like_dom_sf"/>
</dbReference>
<feature type="domain" description="DUF2241" evidence="1">
    <location>
        <begin position="2"/>
        <end position="69"/>
    </location>
</feature>
<evidence type="ECO:0000259" key="1">
    <source>
        <dbReference type="Pfam" id="PF10000"/>
    </source>
</evidence>
<proteinExistence type="predicted"/>
<dbReference type="AlphaFoldDB" id="A0A6M8M3S4"/>
<dbReference type="Gene3D" id="3.30.2130.10">
    <property type="entry name" value="VC0802-like"/>
    <property type="match status" value="1"/>
</dbReference>
<organism evidence="3 4">
    <name type="scientific">Pseudomonas graminis</name>
    <dbReference type="NCBI Taxonomy" id="158627"/>
    <lineage>
        <taxon>Bacteria</taxon>
        <taxon>Pseudomonadati</taxon>
        <taxon>Pseudomonadota</taxon>
        <taxon>Gammaproteobacteria</taxon>
        <taxon>Pseudomonadales</taxon>
        <taxon>Pseudomonadaceae</taxon>
        <taxon>Pseudomonas</taxon>
    </lineage>
</organism>
<dbReference type="EMBL" id="CP053746">
    <property type="protein sequence ID" value="QKF49609.1"/>
    <property type="molecule type" value="Genomic_DNA"/>
</dbReference>
<dbReference type="KEGG" id="pgg:FX982_00529"/>
<gene>
    <name evidence="3" type="ORF">FX982_00529</name>
</gene>
<evidence type="ECO:0000313" key="4">
    <source>
        <dbReference type="Proteomes" id="UP000501989"/>
    </source>
</evidence>
<dbReference type="InterPro" id="IPR027795">
    <property type="entry name" value="CASTOR_ACT_dom"/>
</dbReference>
<name>A0A6M8M3S4_9PSED</name>
<sequence>MTGETSLSALLRSMNPELNDGEYVFCTVADSKRVEGIEVVGSFREHEGLTVILERNQARQLGLDCDYVMAWITLTVHSSLAAVGLTAAFASALGQAGISCNVVAGFYHDHLFVGKDDALKAMATLRALATNA</sequence>
<evidence type="ECO:0000259" key="2">
    <source>
        <dbReference type="Pfam" id="PF13840"/>
    </source>
</evidence>
<protein>
    <submittedName>
        <fullName evidence="3">Uncharacterized protein</fullName>
    </submittedName>
</protein>